<evidence type="ECO:0000313" key="6">
    <source>
        <dbReference type="Proteomes" id="UP000532440"/>
    </source>
</evidence>
<dbReference type="CDD" id="cd00254">
    <property type="entry name" value="LT-like"/>
    <property type="match status" value="1"/>
</dbReference>
<comment type="caution">
    <text evidence="5">The sequence shown here is derived from an EMBL/GenBank/DDBJ whole genome shotgun (WGS) entry which is preliminary data.</text>
</comment>
<dbReference type="GO" id="GO:0008933">
    <property type="term" value="F:peptidoglycan lytic transglycosylase activity"/>
    <property type="evidence" value="ECO:0007669"/>
    <property type="project" value="InterPro"/>
</dbReference>
<accession>A0A7W8HDM9</accession>
<dbReference type="InterPro" id="IPR000189">
    <property type="entry name" value="Transglyc_AS"/>
</dbReference>
<dbReference type="GO" id="GO:0000270">
    <property type="term" value="P:peptidoglycan metabolic process"/>
    <property type="evidence" value="ECO:0007669"/>
    <property type="project" value="InterPro"/>
</dbReference>
<feature type="domain" description="Transglycosylase SLT" evidence="4">
    <location>
        <begin position="198"/>
        <end position="289"/>
    </location>
</feature>
<keyword evidence="6" id="KW-1185">Reference proteome</keyword>
<protein>
    <recommendedName>
        <fullName evidence="4">Transglycosylase SLT domain-containing protein</fullName>
    </recommendedName>
</protein>
<organism evidence="5 6">
    <name type="scientific">Quisquiliibacterium transsilvanicum</name>
    <dbReference type="NCBI Taxonomy" id="1549638"/>
    <lineage>
        <taxon>Bacteria</taxon>
        <taxon>Pseudomonadati</taxon>
        <taxon>Pseudomonadota</taxon>
        <taxon>Betaproteobacteria</taxon>
        <taxon>Burkholderiales</taxon>
        <taxon>Burkholderiaceae</taxon>
        <taxon>Quisquiliibacterium</taxon>
    </lineage>
</organism>
<evidence type="ECO:0000256" key="1">
    <source>
        <dbReference type="ARBA" id="ARBA00007734"/>
    </source>
</evidence>
<comment type="similarity">
    <text evidence="1">Belongs to the transglycosylase Slt family.</text>
</comment>
<dbReference type="Gene3D" id="1.10.530.10">
    <property type="match status" value="1"/>
</dbReference>
<dbReference type="Proteomes" id="UP000532440">
    <property type="component" value="Unassembled WGS sequence"/>
</dbReference>
<dbReference type="Pfam" id="PF08238">
    <property type="entry name" value="Sel1"/>
    <property type="match status" value="2"/>
</dbReference>
<proteinExistence type="inferred from homology"/>
<gene>
    <name evidence="5" type="ORF">HNQ70_000034</name>
</gene>
<reference evidence="5 6" key="1">
    <citation type="submission" date="2020-08" db="EMBL/GenBank/DDBJ databases">
        <title>Genomic Encyclopedia of Type Strains, Phase IV (KMG-IV): sequencing the most valuable type-strain genomes for metagenomic binning, comparative biology and taxonomic classification.</title>
        <authorList>
            <person name="Goeker M."/>
        </authorList>
    </citation>
    <scope>NUCLEOTIDE SEQUENCE [LARGE SCALE GENOMIC DNA]</scope>
    <source>
        <strain evidence="5 6">DSM 29781</strain>
    </source>
</reference>
<dbReference type="PANTHER" id="PTHR37423">
    <property type="entry name" value="SOLUBLE LYTIC MUREIN TRANSGLYCOSYLASE-RELATED"/>
    <property type="match status" value="1"/>
</dbReference>
<dbReference type="AlphaFoldDB" id="A0A7W8HDM9"/>
<dbReference type="SUPFAM" id="SSF53955">
    <property type="entry name" value="Lysozyme-like"/>
    <property type="match status" value="1"/>
</dbReference>
<evidence type="ECO:0000259" key="4">
    <source>
        <dbReference type="Pfam" id="PF01464"/>
    </source>
</evidence>
<dbReference type="RefSeq" id="WP_183963140.1">
    <property type="nucleotide sequence ID" value="NZ_BAABEW010000003.1"/>
</dbReference>
<dbReference type="Gene3D" id="1.25.40.10">
    <property type="entry name" value="Tetratricopeptide repeat domain"/>
    <property type="match status" value="1"/>
</dbReference>
<dbReference type="GO" id="GO:0016020">
    <property type="term" value="C:membrane"/>
    <property type="evidence" value="ECO:0007669"/>
    <property type="project" value="InterPro"/>
</dbReference>
<dbReference type="SUPFAM" id="SSF81901">
    <property type="entry name" value="HCP-like"/>
    <property type="match status" value="1"/>
</dbReference>
<feature type="chain" id="PRO_5031205675" description="Transglycosylase SLT domain-containing protein" evidence="3">
    <location>
        <begin position="32"/>
        <end position="348"/>
    </location>
</feature>
<dbReference type="InterPro" id="IPR006597">
    <property type="entry name" value="Sel1-like"/>
</dbReference>
<feature type="signal peptide" evidence="3">
    <location>
        <begin position="1"/>
        <end position="31"/>
    </location>
</feature>
<dbReference type="InterPro" id="IPR008258">
    <property type="entry name" value="Transglycosylase_SLT_dom_1"/>
</dbReference>
<dbReference type="Pfam" id="PF01464">
    <property type="entry name" value="SLT"/>
    <property type="match status" value="1"/>
</dbReference>
<dbReference type="PROSITE" id="PS00922">
    <property type="entry name" value="TRANSGLYCOSYLASE"/>
    <property type="match status" value="1"/>
</dbReference>
<dbReference type="InterPro" id="IPR011990">
    <property type="entry name" value="TPR-like_helical_dom_sf"/>
</dbReference>
<dbReference type="PANTHER" id="PTHR37423:SF2">
    <property type="entry name" value="MEMBRANE-BOUND LYTIC MUREIN TRANSGLYCOSYLASE C"/>
    <property type="match status" value="1"/>
</dbReference>
<sequence>MTFRRAAPIARSLRIAPVALLLLGATALAQAAGSPPRVGESPAHAAPSSAKAAQLAAQATPSPAQLIEQGTRLEHGESVPRDLAAAHDLYCKAARSDSPDAFLRLGWMYANGRGVERDDSIASTLFRRAADAGSAVGARLSEAIRGSEDRLPECLTKAAQVAQADRGPTPTVSDPAQFRAPRGGIEQQALVAAVVRMAREFRLDPRLVFALIRVESGFDPMARSVKNAQGLMQLIPETAERFAVRNVFDPLENLRGGMSYLRWLLSYFEGDVVLTLAAYNAGEGAVNRHGGVPPYPETLAYVQRIRAFYPFDQHAFDPKVARNGPPRILPARIPGPRTEAPFTIAKAG</sequence>
<evidence type="ECO:0000256" key="3">
    <source>
        <dbReference type="SAM" id="SignalP"/>
    </source>
</evidence>
<evidence type="ECO:0000256" key="2">
    <source>
        <dbReference type="SAM" id="MobiDB-lite"/>
    </source>
</evidence>
<keyword evidence="3" id="KW-0732">Signal</keyword>
<feature type="region of interest" description="Disordered" evidence="2">
    <location>
        <begin position="32"/>
        <end position="61"/>
    </location>
</feature>
<dbReference type="EMBL" id="JACHGB010000001">
    <property type="protein sequence ID" value="MBB5270050.1"/>
    <property type="molecule type" value="Genomic_DNA"/>
</dbReference>
<evidence type="ECO:0000313" key="5">
    <source>
        <dbReference type="EMBL" id="MBB5270050.1"/>
    </source>
</evidence>
<dbReference type="InterPro" id="IPR023346">
    <property type="entry name" value="Lysozyme-like_dom_sf"/>
</dbReference>
<name>A0A7W8HDM9_9BURK</name>
<feature type="compositionally biased region" description="Low complexity" evidence="2">
    <location>
        <begin position="41"/>
        <end position="61"/>
    </location>
</feature>
<dbReference type="SMART" id="SM00671">
    <property type="entry name" value="SEL1"/>
    <property type="match status" value="2"/>
</dbReference>